<feature type="region of interest" description="Disordered" evidence="1">
    <location>
        <begin position="159"/>
        <end position="197"/>
    </location>
</feature>
<protein>
    <submittedName>
        <fullName evidence="3">Uncharacterized protein</fullName>
    </submittedName>
</protein>
<evidence type="ECO:0000256" key="2">
    <source>
        <dbReference type="SAM" id="Phobius"/>
    </source>
</evidence>
<evidence type="ECO:0000313" key="4">
    <source>
        <dbReference type="Proteomes" id="UP001597197"/>
    </source>
</evidence>
<evidence type="ECO:0000313" key="3">
    <source>
        <dbReference type="EMBL" id="MFD1875564.1"/>
    </source>
</evidence>
<feature type="compositionally biased region" description="Low complexity" evidence="1">
    <location>
        <begin position="160"/>
        <end position="181"/>
    </location>
</feature>
<feature type="transmembrane region" description="Helical" evidence="2">
    <location>
        <begin position="46"/>
        <end position="70"/>
    </location>
</feature>
<dbReference type="EMBL" id="JBHUFD010000019">
    <property type="protein sequence ID" value="MFD1875564.1"/>
    <property type="molecule type" value="Genomic_DNA"/>
</dbReference>
<dbReference type="RefSeq" id="WP_382319749.1">
    <property type="nucleotide sequence ID" value="NZ_JBHUIA010000011.1"/>
</dbReference>
<sequence>MDSGSLVVVFLLLLLAIVIGIWWSGQRFWHYSLAPTLAGASYWTKVKLVLLASLWHLLVYGVTAVFFLPWLKGAAHGSGASSGDWQQAHFNHDFWLLVLGGLGGAATLFVRGRRVAALCWLAGGVLVLAGFRGPRTYQGWASEQRPQVERPLSNERAFTSLSAATPAPPSSSGGAARGSVADLLDHPTPHGRPATFL</sequence>
<feature type="transmembrane region" description="Helical" evidence="2">
    <location>
        <begin position="6"/>
        <end position="25"/>
    </location>
</feature>
<evidence type="ECO:0000256" key="1">
    <source>
        <dbReference type="SAM" id="MobiDB-lite"/>
    </source>
</evidence>
<keyword evidence="2" id="KW-1133">Transmembrane helix</keyword>
<keyword evidence="2" id="KW-0472">Membrane</keyword>
<organism evidence="3 4">
    <name type="scientific">Hymenobacter bucti</name>
    <dbReference type="NCBI Taxonomy" id="1844114"/>
    <lineage>
        <taxon>Bacteria</taxon>
        <taxon>Pseudomonadati</taxon>
        <taxon>Bacteroidota</taxon>
        <taxon>Cytophagia</taxon>
        <taxon>Cytophagales</taxon>
        <taxon>Hymenobacteraceae</taxon>
        <taxon>Hymenobacter</taxon>
    </lineage>
</organism>
<keyword evidence="2" id="KW-0812">Transmembrane</keyword>
<keyword evidence="4" id="KW-1185">Reference proteome</keyword>
<name>A0ABW4R137_9BACT</name>
<feature type="transmembrane region" description="Helical" evidence="2">
    <location>
        <begin position="90"/>
        <end position="110"/>
    </location>
</feature>
<dbReference type="Proteomes" id="UP001597197">
    <property type="component" value="Unassembled WGS sequence"/>
</dbReference>
<reference evidence="4" key="1">
    <citation type="journal article" date="2019" name="Int. J. Syst. Evol. Microbiol.">
        <title>The Global Catalogue of Microorganisms (GCM) 10K type strain sequencing project: providing services to taxonomists for standard genome sequencing and annotation.</title>
        <authorList>
            <consortium name="The Broad Institute Genomics Platform"/>
            <consortium name="The Broad Institute Genome Sequencing Center for Infectious Disease"/>
            <person name="Wu L."/>
            <person name="Ma J."/>
        </authorList>
    </citation>
    <scope>NUCLEOTIDE SEQUENCE [LARGE SCALE GENOMIC DNA]</scope>
    <source>
        <strain evidence="4">CGMCC 1.15795</strain>
    </source>
</reference>
<comment type="caution">
    <text evidence="3">The sequence shown here is derived from an EMBL/GenBank/DDBJ whole genome shotgun (WGS) entry which is preliminary data.</text>
</comment>
<gene>
    <name evidence="3" type="ORF">ACFSDX_24240</name>
</gene>
<proteinExistence type="predicted"/>
<accession>A0ABW4R137</accession>